<proteinExistence type="predicted"/>
<evidence type="ECO:0000313" key="2">
    <source>
        <dbReference type="Proteomes" id="UP000008070"/>
    </source>
</evidence>
<dbReference type="Proteomes" id="UP000008070">
    <property type="component" value="Chromosome"/>
</dbReference>
<reference evidence="2" key="1">
    <citation type="journal article" date="2009" name="PLoS ONE">
        <title>Methylobacterium genome sequences: a reference blueprint to investigate microbial metabolism of C1 compounds from natural and industrial sources.</title>
        <authorList>
            <person name="Vuilleumier S."/>
            <person name="Chistoserdova L."/>
            <person name="Lee M.-C."/>
            <person name="Bringel F."/>
            <person name="Lajus A."/>
            <person name="Zhou Y."/>
            <person name="Gourion B."/>
            <person name="Barbe V."/>
            <person name="Chang J."/>
            <person name="Cruveiller S."/>
            <person name="Dossat C."/>
            <person name="Gillett W."/>
            <person name="Gruffaz C."/>
            <person name="Haugen E."/>
            <person name="Hourcade E."/>
            <person name="Levy R."/>
            <person name="Mangenot S."/>
            <person name="Muller E."/>
            <person name="Nadalig T."/>
            <person name="Pagni M."/>
            <person name="Penny C."/>
            <person name="Peyraud R."/>
            <person name="Robinson D.G."/>
            <person name="Roche D."/>
            <person name="Rouy Z."/>
            <person name="Saenampechek C."/>
            <person name="Salvignol G."/>
            <person name="Vallenet D."/>
            <person name="Wu Z."/>
            <person name="Marx C.J."/>
            <person name="Vorholt J.A."/>
            <person name="Olson M.V."/>
            <person name="Kaul R."/>
            <person name="Weissenbach J."/>
            <person name="Medigue C."/>
            <person name="Lidstrom M.E."/>
        </authorList>
    </citation>
    <scope>NUCLEOTIDE SEQUENCE [LARGE SCALE GENOMIC DNA]</scope>
    <source>
        <strain evidence="2">DSM 6343 / CIP 106787 / DM4</strain>
    </source>
</reference>
<gene>
    <name evidence="1" type="ORF">METD_I4285</name>
</gene>
<dbReference type="HOGENOM" id="CLU_2771135_0_0_5"/>
<protein>
    <submittedName>
        <fullName evidence="1">Uncharacterized protein</fullName>
    </submittedName>
</protein>
<evidence type="ECO:0000313" key="1">
    <source>
        <dbReference type="EMBL" id="CAX25916.1"/>
    </source>
</evidence>
<dbReference type="EMBL" id="FP103042">
    <property type="protein sequence ID" value="CAX25916.1"/>
    <property type="molecule type" value="Genomic_DNA"/>
</dbReference>
<dbReference type="KEGG" id="mdi:METDI4285"/>
<sequence length="69" mass="7804">MRPGIHARLRSDGERHKRRLVPWAGKPGGSMTARRHLATETTERVFDAPRAAVLCPDDVWQSPPSIWSM</sequence>
<dbReference type="AlphaFoldDB" id="C7CEG4"/>
<organism evidence="1 2">
    <name type="scientific">Methylorubrum extorquens (strain DSM 6343 / CIP 106787 / DM4)</name>
    <name type="common">Methylobacterium extorquens</name>
    <dbReference type="NCBI Taxonomy" id="661410"/>
    <lineage>
        <taxon>Bacteria</taxon>
        <taxon>Pseudomonadati</taxon>
        <taxon>Pseudomonadota</taxon>
        <taxon>Alphaproteobacteria</taxon>
        <taxon>Hyphomicrobiales</taxon>
        <taxon>Methylobacteriaceae</taxon>
        <taxon>Methylorubrum</taxon>
    </lineage>
</organism>
<name>C7CEG4_METED</name>
<accession>C7CEG4</accession>